<name>A0ABV0R3J5_9TELE</name>
<protein>
    <submittedName>
        <fullName evidence="1">Uncharacterized protein</fullName>
    </submittedName>
</protein>
<organism evidence="1 2">
    <name type="scientific">Xenoophorus captivus</name>
    <dbReference type="NCBI Taxonomy" id="1517983"/>
    <lineage>
        <taxon>Eukaryota</taxon>
        <taxon>Metazoa</taxon>
        <taxon>Chordata</taxon>
        <taxon>Craniata</taxon>
        <taxon>Vertebrata</taxon>
        <taxon>Euteleostomi</taxon>
        <taxon>Actinopterygii</taxon>
        <taxon>Neopterygii</taxon>
        <taxon>Teleostei</taxon>
        <taxon>Neoteleostei</taxon>
        <taxon>Acanthomorphata</taxon>
        <taxon>Ovalentaria</taxon>
        <taxon>Atherinomorphae</taxon>
        <taxon>Cyprinodontiformes</taxon>
        <taxon>Goodeidae</taxon>
        <taxon>Xenoophorus</taxon>
    </lineage>
</organism>
<accession>A0ABV0R3J5</accession>
<proteinExistence type="predicted"/>
<dbReference type="Proteomes" id="UP001434883">
    <property type="component" value="Unassembled WGS sequence"/>
</dbReference>
<reference evidence="1 2" key="1">
    <citation type="submission" date="2021-06" db="EMBL/GenBank/DDBJ databases">
        <authorList>
            <person name="Palmer J.M."/>
        </authorList>
    </citation>
    <scope>NUCLEOTIDE SEQUENCE [LARGE SCALE GENOMIC DNA]</scope>
    <source>
        <strain evidence="1 2">XC_2019</strain>
        <tissue evidence="1">Muscle</tissue>
    </source>
</reference>
<evidence type="ECO:0000313" key="1">
    <source>
        <dbReference type="EMBL" id="MEQ2202601.1"/>
    </source>
</evidence>
<comment type="caution">
    <text evidence="1">The sequence shown here is derived from an EMBL/GenBank/DDBJ whole genome shotgun (WGS) entry which is preliminary data.</text>
</comment>
<keyword evidence="2" id="KW-1185">Reference proteome</keyword>
<gene>
    <name evidence="1" type="ORF">XENOCAPTIV_008209</name>
</gene>
<feature type="non-terminal residue" evidence="1">
    <location>
        <position position="102"/>
    </location>
</feature>
<sequence length="102" mass="11087">MYFKVLACLLGGEPDQGPLGLLKGLLGKFKETVTVSTTHTHPGGGAERAAGAYADKLLIQLLLFFHKHAVAEMLLLTFKHKAAAWHTRAPGLQITQLLGRFH</sequence>
<dbReference type="EMBL" id="JAHRIN010033804">
    <property type="protein sequence ID" value="MEQ2202601.1"/>
    <property type="molecule type" value="Genomic_DNA"/>
</dbReference>
<evidence type="ECO:0000313" key="2">
    <source>
        <dbReference type="Proteomes" id="UP001434883"/>
    </source>
</evidence>